<dbReference type="OrthoDB" id="6267160at2"/>
<dbReference type="Proteomes" id="UP000273778">
    <property type="component" value="Chromosome"/>
</dbReference>
<gene>
    <name evidence="2" type="ORF">EGC77_00440</name>
    <name evidence="1" type="ORF">EGC80_16820</name>
</gene>
<reference evidence="1 3" key="1">
    <citation type="submission" date="2018-11" db="EMBL/GenBank/DDBJ databases">
        <title>Shewanella sp. M2.</title>
        <authorList>
            <person name="Hwang Y.J."/>
            <person name="Hwang C.Y."/>
        </authorList>
    </citation>
    <scope>NUCLEOTIDE SEQUENCE [LARGE SCALE GENOMIC DNA]</scope>
    <source>
        <strain evidence="1 3">M2</strain>
    </source>
</reference>
<protein>
    <recommendedName>
        <fullName evidence="5">TonB C-terminal domain-containing protein</fullName>
    </recommendedName>
</protein>
<accession>A0A3N4EKT5</accession>
<dbReference type="RefSeq" id="WP_124011493.1">
    <property type="nucleotide sequence ID" value="NZ_CP034073.1"/>
</dbReference>
<evidence type="ECO:0000313" key="2">
    <source>
        <dbReference type="EMBL" id="RPA34211.1"/>
    </source>
</evidence>
<dbReference type="KEGG" id="spsr:EGC80_16820"/>
<dbReference type="PROSITE" id="PS51257">
    <property type="entry name" value="PROKAR_LIPOPROTEIN"/>
    <property type="match status" value="1"/>
</dbReference>
<dbReference type="EMBL" id="RKKB01000001">
    <property type="protein sequence ID" value="RPA34211.1"/>
    <property type="molecule type" value="Genomic_DNA"/>
</dbReference>
<dbReference type="AlphaFoldDB" id="A0A3N4EKT5"/>
<dbReference type="EMBL" id="CP034073">
    <property type="protein sequence ID" value="AZG36368.1"/>
    <property type="molecule type" value="Genomic_DNA"/>
</dbReference>
<dbReference type="Proteomes" id="UP000278855">
    <property type="component" value="Unassembled WGS sequence"/>
</dbReference>
<evidence type="ECO:0000313" key="4">
    <source>
        <dbReference type="Proteomes" id="UP000278855"/>
    </source>
</evidence>
<sequence>MNKYFSLLFLPVIILSGCQTQPETVQVPQAVFNTNVITIEHSQLNQYWSLEQIKPVMLNKRPDWLPRGAGKGEYYITIDSNGNEVSKELISSQPEGWMTQKLVNKMPKQQYEPAALNVKRVPVKVKVDFEIKRMN</sequence>
<evidence type="ECO:0000313" key="1">
    <source>
        <dbReference type="EMBL" id="AZG36368.1"/>
    </source>
</evidence>
<reference evidence="2" key="3">
    <citation type="submission" date="2018-11" db="EMBL/GenBank/DDBJ databases">
        <authorList>
            <person name="Hwang Y.J."/>
            <person name="Hwang C.Y."/>
        </authorList>
    </citation>
    <scope>NUCLEOTIDE SEQUENCE</scope>
    <source>
        <strain evidence="2">R106</strain>
    </source>
</reference>
<reference evidence="4" key="2">
    <citation type="submission" date="2018-11" db="EMBL/GenBank/DDBJ databases">
        <title>Shewanella sp. R106.</title>
        <authorList>
            <person name="Hwang Y.J."/>
            <person name="Hwang C.Y."/>
        </authorList>
    </citation>
    <scope>NUCLEOTIDE SEQUENCE [LARGE SCALE GENOMIC DNA]</scope>
    <source>
        <strain evidence="4">R106</strain>
    </source>
</reference>
<keyword evidence="3" id="KW-1185">Reference proteome</keyword>
<organism evidence="2 4">
    <name type="scientific">Shewanella psychromarinicola</name>
    <dbReference type="NCBI Taxonomy" id="2487742"/>
    <lineage>
        <taxon>Bacteria</taxon>
        <taxon>Pseudomonadati</taxon>
        <taxon>Pseudomonadota</taxon>
        <taxon>Gammaproteobacteria</taxon>
        <taxon>Alteromonadales</taxon>
        <taxon>Shewanellaceae</taxon>
        <taxon>Shewanella</taxon>
    </lineage>
</organism>
<evidence type="ECO:0000313" key="3">
    <source>
        <dbReference type="Proteomes" id="UP000273778"/>
    </source>
</evidence>
<evidence type="ECO:0008006" key="5">
    <source>
        <dbReference type="Google" id="ProtNLM"/>
    </source>
</evidence>
<proteinExistence type="predicted"/>
<name>A0A3N4EKT5_9GAMM</name>